<name>A0A9P4K7L4_9PLEO</name>
<evidence type="ECO:0000313" key="3">
    <source>
        <dbReference type="Proteomes" id="UP000800093"/>
    </source>
</evidence>
<dbReference type="AlphaFoldDB" id="A0A9P4K7L4"/>
<evidence type="ECO:0000256" key="1">
    <source>
        <dbReference type="SAM" id="Phobius"/>
    </source>
</evidence>
<keyword evidence="1" id="KW-0812">Transmembrane</keyword>
<organism evidence="2 3">
    <name type="scientific">Lojkania enalia</name>
    <dbReference type="NCBI Taxonomy" id="147567"/>
    <lineage>
        <taxon>Eukaryota</taxon>
        <taxon>Fungi</taxon>
        <taxon>Dikarya</taxon>
        <taxon>Ascomycota</taxon>
        <taxon>Pezizomycotina</taxon>
        <taxon>Dothideomycetes</taxon>
        <taxon>Pleosporomycetidae</taxon>
        <taxon>Pleosporales</taxon>
        <taxon>Pleosporales incertae sedis</taxon>
        <taxon>Lojkania</taxon>
    </lineage>
</organism>
<evidence type="ECO:0000313" key="2">
    <source>
        <dbReference type="EMBL" id="KAF2262473.1"/>
    </source>
</evidence>
<comment type="caution">
    <text evidence="2">The sequence shown here is derived from an EMBL/GenBank/DDBJ whole genome shotgun (WGS) entry which is preliminary data.</text>
</comment>
<feature type="transmembrane region" description="Helical" evidence="1">
    <location>
        <begin position="80"/>
        <end position="100"/>
    </location>
</feature>
<keyword evidence="3" id="KW-1185">Reference proteome</keyword>
<protein>
    <submittedName>
        <fullName evidence="2">Uncharacterized protein</fullName>
    </submittedName>
</protein>
<reference evidence="3" key="1">
    <citation type="journal article" date="2020" name="Stud. Mycol.">
        <title>101 Dothideomycetes genomes: A test case for predicting lifestyles and emergence of pathogens.</title>
        <authorList>
            <person name="Haridas S."/>
            <person name="Albert R."/>
            <person name="Binder M."/>
            <person name="Bloem J."/>
            <person name="LaButti K."/>
            <person name="Salamov A."/>
            <person name="Andreopoulos B."/>
            <person name="Baker S."/>
            <person name="Barry K."/>
            <person name="Bills G."/>
            <person name="Bluhm B."/>
            <person name="Cannon C."/>
            <person name="Castanera R."/>
            <person name="Culley D."/>
            <person name="Daum C."/>
            <person name="Ezra D."/>
            <person name="Gonzalez J."/>
            <person name="Henrissat B."/>
            <person name="Kuo A."/>
            <person name="Liang C."/>
            <person name="Lipzen A."/>
            <person name="Lutzoni F."/>
            <person name="Magnuson J."/>
            <person name="Mondo S."/>
            <person name="Nolan M."/>
            <person name="Ohm R."/>
            <person name="Pangilinan J."/>
            <person name="Park H.-J."/>
            <person name="Ramirez L."/>
            <person name="Alfaro M."/>
            <person name="Sun H."/>
            <person name="Tritt A."/>
            <person name="Yoshinaga Y."/>
            <person name="Zwiers L.-H."/>
            <person name="Turgeon B."/>
            <person name="Goodwin S."/>
            <person name="Spatafora J."/>
            <person name="Crous P."/>
            <person name="Grigoriev I."/>
        </authorList>
    </citation>
    <scope>NUCLEOTIDE SEQUENCE [LARGE SCALE GENOMIC DNA]</scope>
    <source>
        <strain evidence="3">CBS 304.66</strain>
    </source>
</reference>
<proteinExistence type="predicted"/>
<keyword evidence="1" id="KW-0472">Membrane</keyword>
<sequence>MTHLSQIRTCICTALHCTAPHRTAPVHFAGPFFRTFVAANLVNVLRNQAVGGFLAFGNTMLRRTSAPGGRRHVIRNPSGFFFYSIFCFFFFLCFGSLGTGNTMRWRIRYSVLPCIVCREGCAGQEREACTSTRIIGWWVDGGVYFGLVLFDLDCLLRLHQRSDPDTRTILSDEVLRLRS</sequence>
<keyword evidence="1" id="KW-1133">Transmembrane helix</keyword>
<dbReference type="EMBL" id="ML986640">
    <property type="protein sequence ID" value="KAF2262473.1"/>
    <property type="molecule type" value="Genomic_DNA"/>
</dbReference>
<gene>
    <name evidence="2" type="ORF">CC78DRAFT_317556</name>
</gene>
<accession>A0A9P4K7L4</accession>
<dbReference type="Proteomes" id="UP000800093">
    <property type="component" value="Unassembled WGS sequence"/>
</dbReference>